<evidence type="ECO:0000313" key="5">
    <source>
        <dbReference type="EMBL" id="KAJ7953549.1"/>
    </source>
</evidence>
<protein>
    <submittedName>
        <fullName evidence="5">2-oxoglutarate and Fe(II)-dependent oxygenase superfamily protein</fullName>
    </submittedName>
</protein>
<dbReference type="PANTHER" id="PTHR47991">
    <property type="entry name" value="OXOGLUTARATE/IRON-DEPENDENT DIOXYGENASE"/>
    <property type="match status" value="1"/>
</dbReference>
<dbReference type="AlphaFoldDB" id="A0AAD7PG11"/>
<keyword evidence="3" id="KW-0408">Iron</keyword>
<keyword evidence="2" id="KW-0847">Vitamin C</keyword>
<dbReference type="InterPro" id="IPR044861">
    <property type="entry name" value="IPNS-like_FE2OG_OXY"/>
</dbReference>
<dbReference type="Gene3D" id="2.60.120.330">
    <property type="entry name" value="B-lactam Antibiotic, Isopenicillin N Synthase, Chain"/>
    <property type="match status" value="2"/>
</dbReference>
<organism evidence="5 6">
    <name type="scientific">Quillaja saponaria</name>
    <name type="common">Soap bark tree</name>
    <dbReference type="NCBI Taxonomy" id="32244"/>
    <lineage>
        <taxon>Eukaryota</taxon>
        <taxon>Viridiplantae</taxon>
        <taxon>Streptophyta</taxon>
        <taxon>Embryophyta</taxon>
        <taxon>Tracheophyta</taxon>
        <taxon>Spermatophyta</taxon>
        <taxon>Magnoliopsida</taxon>
        <taxon>eudicotyledons</taxon>
        <taxon>Gunneridae</taxon>
        <taxon>Pentapetalae</taxon>
        <taxon>rosids</taxon>
        <taxon>fabids</taxon>
        <taxon>Fabales</taxon>
        <taxon>Quillajaceae</taxon>
        <taxon>Quillaja</taxon>
    </lineage>
</organism>
<dbReference type="InterPro" id="IPR027443">
    <property type="entry name" value="IPNS-like_sf"/>
</dbReference>
<dbReference type="InterPro" id="IPR005123">
    <property type="entry name" value="Oxoglu/Fe-dep_dioxygenase_dom"/>
</dbReference>
<dbReference type="PROSITE" id="PS51471">
    <property type="entry name" value="FE2OG_OXY"/>
    <property type="match status" value="1"/>
</dbReference>
<gene>
    <name evidence="5" type="ORF">O6P43_025238</name>
</gene>
<proteinExistence type="predicted"/>
<dbReference type="GO" id="GO:0031418">
    <property type="term" value="F:L-ascorbic acid binding"/>
    <property type="evidence" value="ECO:0007669"/>
    <property type="project" value="UniProtKB-KW"/>
</dbReference>
<sequence length="177" mass="20653">MWSEVFSHPWHPTEDFTHLLPENPPEYRDVFSEYAREIGTLMNRLLSLISQGLGLDEDCLLKRLDGVTGLQVIKDGKWVPVDPVPGAFVINLGDQIQVMSNGRYKSVHHRAVTNKWLPRVSVAMFYAPNDETVIGPIEDLIDEEHPPIYRSYKFKEFMEEFYRQEGNRRRVKEAFEM</sequence>
<dbReference type="KEGG" id="qsa:O6P43_025238"/>
<evidence type="ECO:0000313" key="6">
    <source>
        <dbReference type="Proteomes" id="UP001163823"/>
    </source>
</evidence>
<accession>A0AAD7PG11</accession>
<evidence type="ECO:0000259" key="4">
    <source>
        <dbReference type="PROSITE" id="PS51471"/>
    </source>
</evidence>
<keyword evidence="6" id="KW-1185">Reference proteome</keyword>
<dbReference type="SUPFAM" id="SSF51197">
    <property type="entry name" value="Clavaminate synthase-like"/>
    <property type="match status" value="1"/>
</dbReference>
<comment type="caution">
    <text evidence="5">The sequence shown here is derived from an EMBL/GenBank/DDBJ whole genome shotgun (WGS) entry which is preliminary data.</text>
</comment>
<reference evidence="5" key="1">
    <citation type="journal article" date="2023" name="Science">
        <title>Elucidation of the pathway for biosynthesis of saponin adjuvants from the soapbark tree.</title>
        <authorList>
            <person name="Reed J."/>
            <person name="Orme A."/>
            <person name="El-Demerdash A."/>
            <person name="Owen C."/>
            <person name="Martin L.B.B."/>
            <person name="Misra R.C."/>
            <person name="Kikuchi S."/>
            <person name="Rejzek M."/>
            <person name="Martin A.C."/>
            <person name="Harkess A."/>
            <person name="Leebens-Mack J."/>
            <person name="Louveau T."/>
            <person name="Stephenson M.J."/>
            <person name="Osbourn A."/>
        </authorList>
    </citation>
    <scope>NUCLEOTIDE SEQUENCE</scope>
    <source>
        <strain evidence="5">S10</strain>
    </source>
</reference>
<dbReference type="GO" id="GO:0046872">
    <property type="term" value="F:metal ion binding"/>
    <property type="evidence" value="ECO:0007669"/>
    <property type="project" value="UniProtKB-KW"/>
</dbReference>
<evidence type="ECO:0000256" key="2">
    <source>
        <dbReference type="ARBA" id="ARBA00022896"/>
    </source>
</evidence>
<evidence type="ECO:0000256" key="3">
    <source>
        <dbReference type="ARBA" id="ARBA00023004"/>
    </source>
</evidence>
<evidence type="ECO:0000256" key="1">
    <source>
        <dbReference type="ARBA" id="ARBA00022723"/>
    </source>
</evidence>
<dbReference type="Pfam" id="PF03171">
    <property type="entry name" value="2OG-FeII_Oxy"/>
    <property type="match status" value="1"/>
</dbReference>
<name>A0AAD7PG11_QUISA</name>
<keyword evidence="1" id="KW-0479">Metal-binding</keyword>
<dbReference type="InterPro" id="IPR050295">
    <property type="entry name" value="Plant_2OG-oxidoreductases"/>
</dbReference>
<feature type="domain" description="Fe2OG dioxygenase" evidence="4">
    <location>
        <begin position="1"/>
        <end position="128"/>
    </location>
</feature>
<dbReference type="Proteomes" id="UP001163823">
    <property type="component" value="Chromosome 10"/>
</dbReference>
<dbReference type="EMBL" id="JARAOO010000010">
    <property type="protein sequence ID" value="KAJ7953549.1"/>
    <property type="molecule type" value="Genomic_DNA"/>
</dbReference>